<feature type="transmembrane region" description="Helical" evidence="1">
    <location>
        <begin position="184"/>
        <end position="207"/>
    </location>
</feature>
<dbReference type="InterPro" id="IPR007492">
    <property type="entry name" value="LytTR_DNA-bd_dom"/>
</dbReference>
<dbReference type="GO" id="GO:0003677">
    <property type="term" value="F:DNA binding"/>
    <property type="evidence" value="ECO:0007669"/>
    <property type="project" value="InterPro"/>
</dbReference>
<dbReference type="EMBL" id="JABAIA010000001">
    <property type="protein sequence ID" value="NLR64782.1"/>
    <property type="molecule type" value="Genomic_DNA"/>
</dbReference>
<dbReference type="PROSITE" id="PS50930">
    <property type="entry name" value="HTH_LYTTR"/>
    <property type="match status" value="1"/>
</dbReference>
<dbReference type="AlphaFoldDB" id="A0A847RPC5"/>
<dbReference type="Proteomes" id="UP000570474">
    <property type="component" value="Unassembled WGS sequence"/>
</dbReference>
<sequence>MKKTRLYLLTFAALVFVAILAGWGALYYYYTEAREALFEQKMESGQREIRELGTLLEQQLLAGISPDVVIENLQKSIVNTDVQSEFVCMYNREGIELCHPDPSLVGKKIVEGNSRLSGFGNSKAFSDILKSGKLISGIRTFPVSANRSSEIVSVHPVNGTDWMLASHANIKVLRAQLDHLYQKFLAGSLLLILLVAAGCFGLMRAIYQRYEQQVDQTIAGLNEEINGLSVLNRQLETRQQNLIADRKPGEEATRKRLITYEKDEIITVDVQDIVYIYLSDNVVSAVTFQHKVLVLNSSLDDLMGQLDNEMFYRANRQYIVNMNGIENIWIYGRNQLRLLTSPASADPIIISKHKVAEFKKWLDR</sequence>
<dbReference type="PANTHER" id="PTHR37299:SF1">
    <property type="entry name" value="STAGE 0 SPORULATION PROTEIN A HOMOLOG"/>
    <property type="match status" value="1"/>
</dbReference>
<keyword evidence="1" id="KW-0472">Membrane</keyword>
<protein>
    <submittedName>
        <fullName evidence="3">LytTR family transcriptional regulator</fullName>
    </submittedName>
</protein>
<dbReference type="RefSeq" id="WP_168870714.1">
    <property type="nucleotide sequence ID" value="NZ_JABAIA010000001.1"/>
</dbReference>
<accession>A0A847RPC5</accession>
<name>A0A847RPC5_9BACT</name>
<dbReference type="GO" id="GO:0000156">
    <property type="term" value="F:phosphorelay response regulator activity"/>
    <property type="evidence" value="ECO:0007669"/>
    <property type="project" value="InterPro"/>
</dbReference>
<reference evidence="3 4" key="1">
    <citation type="submission" date="2020-04" db="EMBL/GenBank/DDBJ databases">
        <authorList>
            <person name="Yin C."/>
        </authorList>
    </citation>
    <scope>NUCLEOTIDE SEQUENCE [LARGE SCALE GENOMIC DNA]</scope>
    <source>
        <strain evidence="3 4">Ae27</strain>
    </source>
</reference>
<evidence type="ECO:0000259" key="2">
    <source>
        <dbReference type="PROSITE" id="PS50930"/>
    </source>
</evidence>
<dbReference type="InterPro" id="IPR046947">
    <property type="entry name" value="LytR-like"/>
</dbReference>
<organism evidence="3 4">
    <name type="scientific">Chitinophaga varians</name>
    <dbReference type="NCBI Taxonomy" id="2202339"/>
    <lineage>
        <taxon>Bacteria</taxon>
        <taxon>Pseudomonadati</taxon>
        <taxon>Bacteroidota</taxon>
        <taxon>Chitinophagia</taxon>
        <taxon>Chitinophagales</taxon>
        <taxon>Chitinophagaceae</taxon>
        <taxon>Chitinophaga</taxon>
    </lineage>
</organism>
<dbReference type="Gene3D" id="2.40.50.1020">
    <property type="entry name" value="LytTr DNA-binding domain"/>
    <property type="match status" value="1"/>
</dbReference>
<dbReference type="Pfam" id="PF04397">
    <property type="entry name" value="LytTR"/>
    <property type="match status" value="1"/>
</dbReference>
<evidence type="ECO:0000313" key="4">
    <source>
        <dbReference type="Proteomes" id="UP000570474"/>
    </source>
</evidence>
<feature type="domain" description="HTH LytTR-type" evidence="2">
    <location>
        <begin position="258"/>
        <end position="364"/>
    </location>
</feature>
<comment type="caution">
    <text evidence="3">The sequence shown here is derived from an EMBL/GenBank/DDBJ whole genome shotgun (WGS) entry which is preliminary data.</text>
</comment>
<keyword evidence="1" id="KW-0812">Transmembrane</keyword>
<feature type="transmembrane region" description="Helical" evidence="1">
    <location>
        <begin position="6"/>
        <end position="30"/>
    </location>
</feature>
<keyword evidence="1" id="KW-1133">Transmembrane helix</keyword>
<evidence type="ECO:0000313" key="3">
    <source>
        <dbReference type="EMBL" id="NLR64782.1"/>
    </source>
</evidence>
<evidence type="ECO:0000256" key="1">
    <source>
        <dbReference type="SAM" id="Phobius"/>
    </source>
</evidence>
<gene>
    <name evidence="3" type="ORF">HGH92_10750</name>
</gene>
<proteinExistence type="predicted"/>
<dbReference type="SMART" id="SM00850">
    <property type="entry name" value="LytTR"/>
    <property type="match status" value="1"/>
</dbReference>
<keyword evidence="4" id="KW-1185">Reference proteome</keyword>
<dbReference type="Gene3D" id="3.30.450.20">
    <property type="entry name" value="PAS domain"/>
    <property type="match status" value="1"/>
</dbReference>
<dbReference type="PANTHER" id="PTHR37299">
    <property type="entry name" value="TRANSCRIPTIONAL REGULATOR-RELATED"/>
    <property type="match status" value="1"/>
</dbReference>